<name>A0AC60PQX8_IXOPE</name>
<organism evidence="1 2">
    <name type="scientific">Ixodes persulcatus</name>
    <name type="common">Taiga tick</name>
    <dbReference type="NCBI Taxonomy" id="34615"/>
    <lineage>
        <taxon>Eukaryota</taxon>
        <taxon>Metazoa</taxon>
        <taxon>Ecdysozoa</taxon>
        <taxon>Arthropoda</taxon>
        <taxon>Chelicerata</taxon>
        <taxon>Arachnida</taxon>
        <taxon>Acari</taxon>
        <taxon>Parasitiformes</taxon>
        <taxon>Ixodida</taxon>
        <taxon>Ixodoidea</taxon>
        <taxon>Ixodidae</taxon>
        <taxon>Ixodinae</taxon>
        <taxon>Ixodes</taxon>
    </lineage>
</organism>
<gene>
    <name evidence="1" type="ORF">HPB47_000823</name>
</gene>
<comment type="caution">
    <text evidence="1">The sequence shown here is derived from an EMBL/GenBank/DDBJ whole genome shotgun (WGS) entry which is preliminary data.</text>
</comment>
<reference evidence="1 2" key="1">
    <citation type="journal article" date="2020" name="Cell">
        <title>Large-Scale Comparative Analyses of Tick Genomes Elucidate Their Genetic Diversity and Vector Capacities.</title>
        <authorList>
            <consortium name="Tick Genome and Microbiome Consortium (TIGMIC)"/>
            <person name="Jia N."/>
            <person name="Wang J."/>
            <person name="Shi W."/>
            <person name="Du L."/>
            <person name="Sun Y."/>
            <person name="Zhan W."/>
            <person name="Jiang J.F."/>
            <person name="Wang Q."/>
            <person name="Zhang B."/>
            <person name="Ji P."/>
            <person name="Bell-Sakyi L."/>
            <person name="Cui X.M."/>
            <person name="Yuan T.T."/>
            <person name="Jiang B.G."/>
            <person name="Yang W.F."/>
            <person name="Lam T.T."/>
            <person name="Chang Q.C."/>
            <person name="Ding S.J."/>
            <person name="Wang X.J."/>
            <person name="Zhu J.G."/>
            <person name="Ruan X.D."/>
            <person name="Zhao L."/>
            <person name="Wei J.T."/>
            <person name="Ye R.Z."/>
            <person name="Que T.C."/>
            <person name="Du C.H."/>
            <person name="Zhou Y.H."/>
            <person name="Cheng J.X."/>
            <person name="Dai P.F."/>
            <person name="Guo W.B."/>
            <person name="Han X.H."/>
            <person name="Huang E.J."/>
            <person name="Li L.F."/>
            <person name="Wei W."/>
            <person name="Gao Y.C."/>
            <person name="Liu J.Z."/>
            <person name="Shao H.Z."/>
            <person name="Wang X."/>
            <person name="Wang C.C."/>
            <person name="Yang T.C."/>
            <person name="Huo Q.B."/>
            <person name="Li W."/>
            <person name="Chen H.Y."/>
            <person name="Chen S.E."/>
            <person name="Zhou L.G."/>
            <person name="Ni X.B."/>
            <person name="Tian J.H."/>
            <person name="Sheng Y."/>
            <person name="Liu T."/>
            <person name="Pan Y.S."/>
            <person name="Xia L.Y."/>
            <person name="Li J."/>
            <person name="Zhao F."/>
            <person name="Cao W.C."/>
        </authorList>
    </citation>
    <scope>NUCLEOTIDE SEQUENCE [LARGE SCALE GENOMIC DNA]</scope>
    <source>
        <strain evidence="1">Iper-2018</strain>
    </source>
</reference>
<dbReference type="EMBL" id="JABSTQ010010104">
    <property type="protein sequence ID" value="KAG0423415.1"/>
    <property type="molecule type" value="Genomic_DNA"/>
</dbReference>
<feature type="non-terminal residue" evidence="1">
    <location>
        <position position="173"/>
    </location>
</feature>
<evidence type="ECO:0000313" key="2">
    <source>
        <dbReference type="Proteomes" id="UP000805193"/>
    </source>
</evidence>
<keyword evidence="2" id="KW-1185">Reference proteome</keyword>
<dbReference type="Proteomes" id="UP000805193">
    <property type="component" value="Unassembled WGS sequence"/>
</dbReference>
<protein>
    <submittedName>
        <fullName evidence="1">Uncharacterized protein</fullName>
    </submittedName>
</protein>
<proteinExistence type="predicted"/>
<feature type="non-terminal residue" evidence="1">
    <location>
        <position position="1"/>
    </location>
</feature>
<sequence length="173" mass="19805">LNGASIQRVKSYRFLGVILDQSLTWSKHLDMLENRINCVINVFRCIAGARWGVSIDGMLSFHTALIRQAIAYSIPVLKGLSRTSESRLTYMLARSLRVCLGLPRSTSSALVLVTARVPSIHILRTHEICRNFFRLSTRTLFNYIFSRKGTNFFSTLNSLPLWIPEQPSWIKRF</sequence>
<accession>A0AC60PQX8</accession>
<evidence type="ECO:0000313" key="1">
    <source>
        <dbReference type="EMBL" id="KAG0423415.1"/>
    </source>
</evidence>